<dbReference type="GO" id="GO:0003677">
    <property type="term" value="F:DNA binding"/>
    <property type="evidence" value="ECO:0007669"/>
    <property type="project" value="InterPro"/>
</dbReference>
<gene>
    <name evidence="3" type="ORF">FF38_03893</name>
</gene>
<dbReference type="InterPro" id="IPR013762">
    <property type="entry name" value="Integrase-like_cat_sf"/>
</dbReference>
<evidence type="ECO:0000259" key="2">
    <source>
        <dbReference type="PROSITE" id="PS51898"/>
    </source>
</evidence>
<dbReference type="EMBL" id="JRES01000805">
    <property type="protein sequence ID" value="KNC28261.1"/>
    <property type="molecule type" value="Genomic_DNA"/>
</dbReference>
<reference evidence="3 4" key="1">
    <citation type="journal article" date="2015" name="Nat. Commun.">
        <title>Lucilia cuprina genome unlocks parasitic fly biology to underpin future interventions.</title>
        <authorList>
            <person name="Anstead C.A."/>
            <person name="Korhonen P.K."/>
            <person name="Young N.D."/>
            <person name="Hall R.S."/>
            <person name="Jex A.R."/>
            <person name="Murali S.C."/>
            <person name="Hughes D.S."/>
            <person name="Lee S.F."/>
            <person name="Perry T."/>
            <person name="Stroehlein A.J."/>
            <person name="Ansell B.R."/>
            <person name="Breugelmans B."/>
            <person name="Hofmann A."/>
            <person name="Qu J."/>
            <person name="Dugan S."/>
            <person name="Lee S.L."/>
            <person name="Chao H."/>
            <person name="Dinh H."/>
            <person name="Han Y."/>
            <person name="Doddapaneni H.V."/>
            <person name="Worley K.C."/>
            <person name="Muzny D.M."/>
            <person name="Ioannidis P."/>
            <person name="Waterhouse R.M."/>
            <person name="Zdobnov E.M."/>
            <person name="James P.J."/>
            <person name="Bagnall N.H."/>
            <person name="Kotze A.C."/>
            <person name="Gibbs R.A."/>
            <person name="Richards S."/>
            <person name="Batterham P."/>
            <person name="Gasser R.B."/>
        </authorList>
    </citation>
    <scope>NUCLEOTIDE SEQUENCE [LARGE SCALE GENOMIC DNA]</scope>
    <source>
        <strain evidence="3 4">LS</strain>
        <tissue evidence="3">Full body</tissue>
    </source>
</reference>
<comment type="caution">
    <text evidence="3">The sequence shown here is derived from an EMBL/GenBank/DDBJ whole genome shotgun (WGS) entry which is preliminary data.</text>
</comment>
<dbReference type="Proteomes" id="UP000037069">
    <property type="component" value="Unassembled WGS sequence"/>
</dbReference>
<evidence type="ECO:0000313" key="4">
    <source>
        <dbReference type="Proteomes" id="UP000037069"/>
    </source>
</evidence>
<dbReference type="InterPro" id="IPR011010">
    <property type="entry name" value="DNA_brk_join_enz"/>
</dbReference>
<organism evidence="3 4">
    <name type="scientific">Lucilia cuprina</name>
    <name type="common">Green bottle fly</name>
    <name type="synonym">Australian sheep blowfly</name>
    <dbReference type="NCBI Taxonomy" id="7375"/>
    <lineage>
        <taxon>Eukaryota</taxon>
        <taxon>Metazoa</taxon>
        <taxon>Ecdysozoa</taxon>
        <taxon>Arthropoda</taxon>
        <taxon>Hexapoda</taxon>
        <taxon>Insecta</taxon>
        <taxon>Pterygota</taxon>
        <taxon>Neoptera</taxon>
        <taxon>Endopterygota</taxon>
        <taxon>Diptera</taxon>
        <taxon>Brachycera</taxon>
        <taxon>Muscomorpha</taxon>
        <taxon>Oestroidea</taxon>
        <taxon>Calliphoridae</taxon>
        <taxon>Luciliinae</taxon>
        <taxon>Lucilia</taxon>
    </lineage>
</organism>
<proteinExistence type="predicted"/>
<dbReference type="GO" id="GO:0015074">
    <property type="term" value="P:DNA integration"/>
    <property type="evidence" value="ECO:0007669"/>
    <property type="project" value="InterPro"/>
</dbReference>
<keyword evidence="1" id="KW-0233">DNA recombination</keyword>
<dbReference type="PROSITE" id="PS51898">
    <property type="entry name" value="TYR_RECOMBINASE"/>
    <property type="match status" value="1"/>
</dbReference>
<dbReference type="Pfam" id="PF00589">
    <property type="entry name" value="Phage_integrase"/>
    <property type="match status" value="1"/>
</dbReference>
<evidence type="ECO:0000313" key="3">
    <source>
        <dbReference type="EMBL" id="KNC28261.1"/>
    </source>
</evidence>
<dbReference type="OMA" id="MSAIDCE"/>
<dbReference type="AlphaFoldDB" id="A0A0L0C7M7"/>
<dbReference type="Gene3D" id="1.10.443.10">
    <property type="entry name" value="Intergrase catalytic core"/>
    <property type="match status" value="1"/>
</dbReference>
<sequence>MGVLSDSETEQVMSAIDCEQPLGLRNRAILETFWSSGIRRKELSLLRLEDVDLSRGALRVHQGKGGKDRVVPLGERAVSWIQRYLKEVRPTLAARFDKCALAIVNSCLVACGELRYRVGSTVSQR</sequence>
<dbReference type="STRING" id="7375.A0A0L0C7M7"/>
<keyword evidence="4" id="KW-1185">Reference proteome</keyword>
<dbReference type="GO" id="GO:0006310">
    <property type="term" value="P:DNA recombination"/>
    <property type="evidence" value="ECO:0007669"/>
    <property type="project" value="UniProtKB-KW"/>
</dbReference>
<protein>
    <recommendedName>
        <fullName evidence="2">Tyr recombinase domain-containing protein</fullName>
    </recommendedName>
</protein>
<dbReference type="SUPFAM" id="SSF56349">
    <property type="entry name" value="DNA breaking-rejoining enzymes"/>
    <property type="match status" value="1"/>
</dbReference>
<feature type="domain" description="Tyr recombinase" evidence="2">
    <location>
        <begin position="1"/>
        <end position="125"/>
    </location>
</feature>
<evidence type="ECO:0000256" key="1">
    <source>
        <dbReference type="ARBA" id="ARBA00023172"/>
    </source>
</evidence>
<dbReference type="InterPro" id="IPR002104">
    <property type="entry name" value="Integrase_catalytic"/>
</dbReference>
<name>A0A0L0C7M7_LUCCU</name>
<accession>A0A0L0C7M7</accession>